<protein>
    <submittedName>
        <fullName evidence="2">Uncharacterized protein</fullName>
    </submittedName>
</protein>
<dbReference type="AlphaFoldDB" id="A0A3N0XSJ1"/>
<organism evidence="2 3">
    <name type="scientific">Anabarilius grahami</name>
    <name type="common">Kanglang fish</name>
    <name type="synonym">Barilius grahami</name>
    <dbReference type="NCBI Taxonomy" id="495550"/>
    <lineage>
        <taxon>Eukaryota</taxon>
        <taxon>Metazoa</taxon>
        <taxon>Chordata</taxon>
        <taxon>Craniata</taxon>
        <taxon>Vertebrata</taxon>
        <taxon>Euteleostomi</taxon>
        <taxon>Actinopterygii</taxon>
        <taxon>Neopterygii</taxon>
        <taxon>Teleostei</taxon>
        <taxon>Ostariophysi</taxon>
        <taxon>Cypriniformes</taxon>
        <taxon>Xenocyprididae</taxon>
        <taxon>Xenocypridinae</taxon>
        <taxon>Xenocypridinae incertae sedis</taxon>
        <taxon>Anabarilius</taxon>
    </lineage>
</organism>
<accession>A0A3N0XSJ1</accession>
<feature type="compositionally biased region" description="Polar residues" evidence="1">
    <location>
        <begin position="61"/>
        <end position="73"/>
    </location>
</feature>
<name>A0A3N0XSJ1_ANAGA</name>
<evidence type="ECO:0000313" key="3">
    <source>
        <dbReference type="Proteomes" id="UP000281406"/>
    </source>
</evidence>
<comment type="caution">
    <text evidence="2">The sequence shown here is derived from an EMBL/GenBank/DDBJ whole genome shotgun (WGS) entry which is preliminary data.</text>
</comment>
<dbReference type="OrthoDB" id="8888041at2759"/>
<proteinExistence type="predicted"/>
<dbReference type="Proteomes" id="UP000281406">
    <property type="component" value="Unassembled WGS sequence"/>
</dbReference>
<gene>
    <name evidence="2" type="ORF">DPX16_13681</name>
</gene>
<keyword evidence="3" id="KW-1185">Reference proteome</keyword>
<dbReference type="EMBL" id="RJVU01062584">
    <property type="protein sequence ID" value="ROJ29237.1"/>
    <property type="molecule type" value="Genomic_DNA"/>
</dbReference>
<feature type="region of interest" description="Disordered" evidence="1">
    <location>
        <begin position="38"/>
        <end position="73"/>
    </location>
</feature>
<evidence type="ECO:0000256" key="1">
    <source>
        <dbReference type="SAM" id="MobiDB-lite"/>
    </source>
</evidence>
<evidence type="ECO:0000313" key="2">
    <source>
        <dbReference type="EMBL" id="ROJ29237.1"/>
    </source>
</evidence>
<feature type="compositionally biased region" description="Polar residues" evidence="1">
    <location>
        <begin position="39"/>
        <end position="48"/>
    </location>
</feature>
<sequence length="108" mass="11632">MPTGGQWRTCETPPQARASVSDCGISRAVDVERLETFSRPPQSASHLQEFSAMDTDMDPPTGSSYTVSDNPGPSNFSLINHQCRLSSNNTIMDLDSGVDPETGERAQG</sequence>
<reference evidence="2 3" key="1">
    <citation type="submission" date="2018-10" db="EMBL/GenBank/DDBJ databases">
        <title>Genome assembly for a Yunnan-Guizhou Plateau 3E fish, Anabarilius grahami (Regan), and its evolutionary and genetic applications.</title>
        <authorList>
            <person name="Jiang W."/>
        </authorList>
    </citation>
    <scope>NUCLEOTIDE SEQUENCE [LARGE SCALE GENOMIC DNA]</scope>
    <source>
        <strain evidence="2">AG-KIZ</strain>
        <tissue evidence="2">Muscle</tissue>
    </source>
</reference>